<accession>C1DYT0</accession>
<evidence type="ECO:0000256" key="9">
    <source>
        <dbReference type="ARBA" id="ARBA00023136"/>
    </source>
</evidence>
<keyword evidence="4 10" id="KW-0812">Transmembrane</keyword>
<evidence type="ECO:0000313" key="12">
    <source>
        <dbReference type="EMBL" id="ACO61482.1"/>
    </source>
</evidence>
<evidence type="ECO:0000256" key="5">
    <source>
        <dbReference type="ARBA" id="ARBA00022737"/>
    </source>
</evidence>
<feature type="repeat" description="Solcar" evidence="10">
    <location>
        <begin position="200"/>
        <end position="284"/>
    </location>
</feature>
<dbReference type="Proteomes" id="UP000002009">
    <property type="component" value="Chromosome 2"/>
</dbReference>
<comment type="subcellular location">
    <subcellularLocation>
        <location evidence="1">Mitochondrion inner membrane</location>
        <topology evidence="1">Multi-pass membrane protein</topology>
    </subcellularLocation>
</comment>
<dbReference type="InterPro" id="IPR018108">
    <property type="entry name" value="MCP_transmembrane"/>
</dbReference>
<protein>
    <submittedName>
        <fullName evidence="12">Mitochondrial carrier family</fullName>
    </submittedName>
</protein>
<dbReference type="PANTHER" id="PTHR45671">
    <property type="entry name" value="SOLUTE CARRIER FAMILY 25 (MITOCHONDRIAL CARRIER PHOSPHATE CARRIER), MEMBER 3, LIKE-RELATED-RELATED"/>
    <property type="match status" value="1"/>
</dbReference>
<dbReference type="Pfam" id="PF00153">
    <property type="entry name" value="Mito_carr"/>
    <property type="match status" value="2"/>
</dbReference>
<keyword evidence="7" id="KW-1133">Transmembrane helix</keyword>
<dbReference type="PANTHER" id="PTHR45671:SF12">
    <property type="entry name" value="MITOCHONDRIAL PHOSPHATE CARRIER PROTEIN"/>
    <property type="match status" value="1"/>
</dbReference>
<dbReference type="EMBL" id="CP001323">
    <property type="protein sequence ID" value="ACO61482.1"/>
    <property type="molecule type" value="Genomic_DNA"/>
</dbReference>
<keyword evidence="8" id="KW-0496">Mitochondrion</keyword>
<reference evidence="12 13" key="1">
    <citation type="journal article" date="2009" name="Science">
        <title>Green evolution and dynamic adaptations revealed by genomes of the marine picoeukaryotes Micromonas.</title>
        <authorList>
            <person name="Worden A.Z."/>
            <person name="Lee J.H."/>
            <person name="Mock T."/>
            <person name="Rouze P."/>
            <person name="Simmons M.P."/>
            <person name="Aerts A.L."/>
            <person name="Allen A.E."/>
            <person name="Cuvelier M.L."/>
            <person name="Derelle E."/>
            <person name="Everett M.V."/>
            <person name="Foulon E."/>
            <person name="Grimwood J."/>
            <person name="Gundlach H."/>
            <person name="Henrissat B."/>
            <person name="Napoli C."/>
            <person name="McDonald S.M."/>
            <person name="Parker M.S."/>
            <person name="Rombauts S."/>
            <person name="Salamov A."/>
            <person name="Von Dassow P."/>
            <person name="Badger J.H."/>
            <person name="Coutinho P.M."/>
            <person name="Demir E."/>
            <person name="Dubchak I."/>
            <person name="Gentemann C."/>
            <person name="Eikrem W."/>
            <person name="Gready J.E."/>
            <person name="John U."/>
            <person name="Lanier W."/>
            <person name="Lindquist E.A."/>
            <person name="Lucas S."/>
            <person name="Mayer K.F."/>
            <person name="Moreau H."/>
            <person name="Not F."/>
            <person name="Otillar R."/>
            <person name="Panaud O."/>
            <person name="Pangilinan J."/>
            <person name="Paulsen I."/>
            <person name="Piegu B."/>
            <person name="Poliakov A."/>
            <person name="Robbens S."/>
            <person name="Schmutz J."/>
            <person name="Toulza E."/>
            <person name="Wyss T."/>
            <person name="Zelensky A."/>
            <person name="Zhou K."/>
            <person name="Armbrust E.V."/>
            <person name="Bhattacharya D."/>
            <person name="Goodenough U.W."/>
            <person name="Van de Peer Y."/>
            <person name="Grigoriev I.V."/>
        </authorList>
    </citation>
    <scope>NUCLEOTIDE SEQUENCE [LARGE SCALE GENOMIC DNA]</scope>
    <source>
        <strain evidence="13">RCC299 / NOUM17</strain>
    </source>
</reference>
<organism evidence="12 13">
    <name type="scientific">Micromonas commoda (strain RCC299 / NOUM17 / CCMP2709)</name>
    <name type="common">Picoplanktonic green alga</name>
    <dbReference type="NCBI Taxonomy" id="296587"/>
    <lineage>
        <taxon>Eukaryota</taxon>
        <taxon>Viridiplantae</taxon>
        <taxon>Chlorophyta</taxon>
        <taxon>Mamiellophyceae</taxon>
        <taxon>Mamiellales</taxon>
        <taxon>Mamiellaceae</taxon>
        <taxon>Micromonas</taxon>
    </lineage>
</organism>
<proteinExistence type="inferred from homology"/>
<keyword evidence="3 11" id="KW-0813">Transport</keyword>
<dbReference type="GeneID" id="8241414"/>
<evidence type="ECO:0000256" key="1">
    <source>
        <dbReference type="ARBA" id="ARBA00004448"/>
    </source>
</evidence>
<dbReference type="OrthoDB" id="427452at2759"/>
<dbReference type="GO" id="GO:0005315">
    <property type="term" value="F:phosphate transmembrane transporter activity"/>
    <property type="evidence" value="ECO:0007669"/>
    <property type="project" value="InterPro"/>
</dbReference>
<dbReference type="OMA" id="EYFKGVY"/>
<dbReference type="Gene3D" id="1.50.40.10">
    <property type="entry name" value="Mitochondrial carrier domain"/>
    <property type="match status" value="2"/>
</dbReference>
<evidence type="ECO:0000256" key="6">
    <source>
        <dbReference type="ARBA" id="ARBA00022792"/>
    </source>
</evidence>
<dbReference type="RefSeq" id="XP_002500224.1">
    <property type="nucleotide sequence ID" value="XM_002500178.1"/>
</dbReference>
<evidence type="ECO:0000256" key="4">
    <source>
        <dbReference type="ARBA" id="ARBA00022692"/>
    </source>
</evidence>
<feature type="repeat" description="Solcar" evidence="10">
    <location>
        <begin position="93"/>
        <end position="179"/>
    </location>
</feature>
<dbReference type="KEGG" id="mis:MICPUN_107682"/>
<dbReference type="GO" id="GO:0005743">
    <property type="term" value="C:mitochondrial inner membrane"/>
    <property type="evidence" value="ECO:0007669"/>
    <property type="project" value="UniProtKB-SubCell"/>
</dbReference>
<dbReference type="PROSITE" id="PS50920">
    <property type="entry name" value="SOLCAR"/>
    <property type="match status" value="2"/>
</dbReference>
<evidence type="ECO:0000256" key="10">
    <source>
        <dbReference type="PROSITE-ProRule" id="PRU00282"/>
    </source>
</evidence>
<dbReference type="InterPro" id="IPR044677">
    <property type="entry name" value="SLC25A3/Pic2/Mir1-like"/>
</dbReference>
<gene>
    <name evidence="12" type="ORF">MICPUN_107682</name>
</gene>
<evidence type="ECO:0000256" key="8">
    <source>
        <dbReference type="ARBA" id="ARBA00023128"/>
    </source>
</evidence>
<dbReference type="STRING" id="296587.C1DYT0"/>
<dbReference type="AlphaFoldDB" id="C1DYT0"/>
<evidence type="ECO:0000256" key="3">
    <source>
        <dbReference type="ARBA" id="ARBA00022448"/>
    </source>
</evidence>
<evidence type="ECO:0000313" key="13">
    <source>
        <dbReference type="Proteomes" id="UP000002009"/>
    </source>
</evidence>
<comment type="similarity">
    <text evidence="2 11">Belongs to the mitochondrial carrier (TC 2.A.29) family.</text>
</comment>
<sequence length="405" mass="42704">MGGLMASTRAFASVSVGSVGHSHRRAGASAAKPAASRGAHARWSAKAAYSETGDVIGRGAGSGRARRPGSRSGLHVVALTQVGATIPAALTLASLAKYSAAGGLGGLVSHTPSVPLDVIKTKLQTQPEKYKGMDMWQIGTEIVRTEGIGSIFTGAGTTAVGFTLHGVFKYSGFEALKFMTFKHGAGYNAGDAIAVFSQDHRIQTLLFAGAIAELFATLILCPLEQTKIKMISDPNYADGWVSGVKRLIQEEGVEGIVSTLPVIWTKTIPYTMFQLATYDVTSSALRSWANGQSFEPPSIALQLPAALLAAVIASLASQPGDTLMSTFNGECPDGAEECPGFDFVEGEELDEDGRCIPKRRGLLETAMGLGPGGLMLGWKERLAHTSLIVVIQLTVYDDIKRALFR</sequence>
<dbReference type="SUPFAM" id="SSF103506">
    <property type="entry name" value="Mitochondrial carrier"/>
    <property type="match status" value="1"/>
</dbReference>
<dbReference type="InParanoid" id="C1DYT0"/>
<dbReference type="InterPro" id="IPR023395">
    <property type="entry name" value="MCP_dom_sf"/>
</dbReference>
<dbReference type="eggNOG" id="KOG0767">
    <property type="taxonomic scope" value="Eukaryota"/>
</dbReference>
<dbReference type="GO" id="GO:1990547">
    <property type="term" value="P:mitochondrial phosphate ion transmembrane transport"/>
    <property type="evidence" value="ECO:0007669"/>
    <property type="project" value="InterPro"/>
</dbReference>
<keyword evidence="9 10" id="KW-0472">Membrane</keyword>
<evidence type="ECO:0000256" key="11">
    <source>
        <dbReference type="RuleBase" id="RU000488"/>
    </source>
</evidence>
<keyword evidence="13" id="KW-1185">Reference proteome</keyword>
<name>C1DYT0_MICCC</name>
<evidence type="ECO:0000256" key="2">
    <source>
        <dbReference type="ARBA" id="ARBA00006375"/>
    </source>
</evidence>
<keyword evidence="5" id="KW-0677">Repeat</keyword>
<evidence type="ECO:0000256" key="7">
    <source>
        <dbReference type="ARBA" id="ARBA00022989"/>
    </source>
</evidence>
<keyword evidence="6" id="KW-0999">Mitochondrion inner membrane</keyword>